<dbReference type="InterPro" id="IPR001932">
    <property type="entry name" value="PPM-type_phosphatase-like_dom"/>
</dbReference>
<reference evidence="3" key="1">
    <citation type="submission" date="2021-01" db="EMBL/GenBank/DDBJ databases">
        <title>Tabrizicola alba sp. nov. a motile alkaliphilic bacterium isolated from a soda lake.</title>
        <authorList>
            <person name="Szuroczki S."/>
            <person name="Abbaszade G."/>
            <person name="Schumann P."/>
            <person name="Toth E."/>
        </authorList>
    </citation>
    <scope>NUCLEOTIDE SEQUENCE</scope>
    <source>
        <strain evidence="3">DMG-N-6</strain>
    </source>
</reference>
<organism evidence="3 4">
    <name type="scientific">Szabonella alba</name>
    <dbReference type="NCBI Taxonomy" id="2804194"/>
    <lineage>
        <taxon>Bacteria</taxon>
        <taxon>Pseudomonadati</taxon>
        <taxon>Pseudomonadota</taxon>
        <taxon>Alphaproteobacteria</taxon>
        <taxon>Rhodobacterales</taxon>
        <taxon>Paracoccaceae</taxon>
        <taxon>Szabonella</taxon>
    </lineage>
</organism>
<evidence type="ECO:0000313" key="3">
    <source>
        <dbReference type="EMBL" id="MBL4917935.1"/>
    </source>
</evidence>
<dbReference type="Pfam" id="PF00481">
    <property type="entry name" value="PP2C"/>
    <property type="match status" value="1"/>
</dbReference>
<evidence type="ECO:0000259" key="2">
    <source>
        <dbReference type="PROSITE" id="PS51746"/>
    </source>
</evidence>
<feature type="region of interest" description="Disordered" evidence="1">
    <location>
        <begin position="251"/>
        <end position="272"/>
    </location>
</feature>
<dbReference type="EMBL" id="JAESVN010000004">
    <property type="protein sequence ID" value="MBL4917935.1"/>
    <property type="molecule type" value="Genomic_DNA"/>
</dbReference>
<protein>
    <submittedName>
        <fullName evidence="3">Serine/threonine-protein phosphatase</fullName>
    </submittedName>
</protein>
<dbReference type="Gene3D" id="3.60.40.10">
    <property type="entry name" value="PPM-type phosphatase domain"/>
    <property type="match status" value="1"/>
</dbReference>
<dbReference type="InterPro" id="IPR036457">
    <property type="entry name" value="PPM-type-like_dom_sf"/>
</dbReference>
<dbReference type="GO" id="GO:0004722">
    <property type="term" value="F:protein serine/threonine phosphatase activity"/>
    <property type="evidence" value="ECO:0007669"/>
    <property type="project" value="InterPro"/>
</dbReference>
<comment type="caution">
    <text evidence="3">The sequence shown here is derived from an EMBL/GenBank/DDBJ whole genome shotgun (WGS) entry which is preliminary data.</text>
</comment>
<evidence type="ECO:0000256" key="1">
    <source>
        <dbReference type="SAM" id="MobiDB-lite"/>
    </source>
</evidence>
<dbReference type="InterPro" id="IPR015655">
    <property type="entry name" value="PP2C"/>
</dbReference>
<dbReference type="SMART" id="SM00332">
    <property type="entry name" value="PP2Cc"/>
    <property type="match status" value="1"/>
</dbReference>
<evidence type="ECO:0000313" key="4">
    <source>
        <dbReference type="Proteomes" id="UP000648908"/>
    </source>
</evidence>
<dbReference type="Proteomes" id="UP000648908">
    <property type="component" value="Unassembled WGS sequence"/>
</dbReference>
<dbReference type="AlphaFoldDB" id="A0A8K0VF71"/>
<gene>
    <name evidence="3" type="ORF">JL811_11965</name>
</gene>
<dbReference type="PANTHER" id="PTHR47992">
    <property type="entry name" value="PROTEIN PHOSPHATASE"/>
    <property type="match status" value="1"/>
</dbReference>
<dbReference type="SUPFAM" id="SSF81606">
    <property type="entry name" value="PP2C-like"/>
    <property type="match status" value="1"/>
</dbReference>
<proteinExistence type="predicted"/>
<sequence>MGMHPVKFLFDTGAATHAGCVRDHNEDSFLARPASGLWLVADGMGGHRAGDFASRTIAESAQWTGIPNSAHDLKSRFVDRLVIAHDDIRRQSERLNGATVGATVVALLAYEQHFACIWSGDSRIYLLRNDMLQQLTTDHTEAQELFSSGAITAEEAAHWPRKNVITRAIGVTEMPMTDENYGVLQVGDVFLLCSDGLTGHVTDEEIAEMLQRQGAQQTCDRLIDLTLSRGAKDNVTVLVVRCLPNEVLSEADMKTNPGYGPPISVDDWKAED</sequence>
<dbReference type="CDD" id="cd00143">
    <property type="entry name" value="PP2Cc"/>
    <property type="match status" value="1"/>
</dbReference>
<name>A0A8K0VF71_9RHOB</name>
<accession>A0A8K0VF71</accession>
<feature type="domain" description="PPM-type phosphatase" evidence="2">
    <location>
        <begin position="11"/>
        <end position="242"/>
    </location>
</feature>
<dbReference type="PROSITE" id="PS51746">
    <property type="entry name" value="PPM_2"/>
    <property type="match status" value="1"/>
</dbReference>
<keyword evidence="4" id="KW-1185">Reference proteome</keyword>
<dbReference type="SMART" id="SM00331">
    <property type="entry name" value="PP2C_SIG"/>
    <property type="match status" value="1"/>
</dbReference>